<organism evidence="2 3">
    <name type="scientific">Actinomadura macrotermitis</name>
    <dbReference type="NCBI Taxonomy" id="2585200"/>
    <lineage>
        <taxon>Bacteria</taxon>
        <taxon>Bacillati</taxon>
        <taxon>Actinomycetota</taxon>
        <taxon>Actinomycetes</taxon>
        <taxon>Streptosporangiales</taxon>
        <taxon>Thermomonosporaceae</taxon>
        <taxon>Actinomadura</taxon>
    </lineage>
</organism>
<protein>
    <recommendedName>
        <fullName evidence="4">Glycerophosphoryl diester phosphodiesterase membrane domain-containing protein</fullName>
    </recommendedName>
</protein>
<feature type="transmembrane region" description="Helical" evidence="1">
    <location>
        <begin position="279"/>
        <end position="298"/>
    </location>
</feature>
<keyword evidence="1" id="KW-0812">Transmembrane</keyword>
<proteinExistence type="predicted"/>
<feature type="transmembrane region" description="Helical" evidence="1">
    <location>
        <begin position="171"/>
        <end position="204"/>
    </location>
</feature>
<sequence>MPRPDGWDDDPASLLGGDIPFRPMSMAEMLDGSIAGIRRDPRFVLGMSVAVSTVIQVVGSVAAYYFIGRGARGEITPDVLLRSVGGQFVLGVLGLVLSAVGILVVAGLLAPLFGRALFGMPAVRRTAWRDARGRLPALAGLALLIVAVPLLGLLIPTAPLIALLAVEGHPALIVLAGIVGVPVGLFLMTWLYVLLVMAVPALVLERLGVGAALRRARALSRGRWWRTAGTLLLTLLITVFMGFFALRVPFMIVELLFFGDADGGWPLVLGLAVDTLGRIVAWSIVIPFDAGVIVLLYLDRRMRREGFDLDLRTRAAAAPAGSGGEPADERETFFARWRTPAGRPS</sequence>
<keyword evidence="1" id="KW-0472">Membrane</keyword>
<evidence type="ECO:0008006" key="4">
    <source>
        <dbReference type="Google" id="ProtNLM"/>
    </source>
</evidence>
<dbReference type="EMBL" id="WEGH01000003">
    <property type="protein sequence ID" value="MQY07111.1"/>
    <property type="molecule type" value="Genomic_DNA"/>
</dbReference>
<evidence type="ECO:0000313" key="3">
    <source>
        <dbReference type="Proteomes" id="UP000487268"/>
    </source>
</evidence>
<evidence type="ECO:0000256" key="1">
    <source>
        <dbReference type="SAM" id="Phobius"/>
    </source>
</evidence>
<gene>
    <name evidence="2" type="ORF">ACRB68_52100</name>
</gene>
<keyword evidence="3" id="KW-1185">Reference proteome</keyword>
<feature type="transmembrane region" description="Helical" evidence="1">
    <location>
        <begin position="224"/>
        <end position="246"/>
    </location>
</feature>
<keyword evidence="1" id="KW-1133">Transmembrane helix</keyword>
<dbReference type="Proteomes" id="UP000487268">
    <property type="component" value="Unassembled WGS sequence"/>
</dbReference>
<feature type="transmembrane region" description="Helical" evidence="1">
    <location>
        <begin position="43"/>
        <end position="67"/>
    </location>
</feature>
<name>A0A7K0C0X2_9ACTN</name>
<dbReference type="RefSeq" id="WP_153536736.1">
    <property type="nucleotide sequence ID" value="NZ_WEGH01000003.1"/>
</dbReference>
<reference evidence="2 3" key="1">
    <citation type="submission" date="2019-10" db="EMBL/GenBank/DDBJ databases">
        <title>Actinomadura rubteroloni sp. nov. and Actinomadura macrotermitis sp. nov., isolated from the gut of fungus growing-termite Macrotermes natalensis.</title>
        <authorList>
            <person name="Benndorf R."/>
            <person name="Martin K."/>
            <person name="Kuefner M."/>
            <person name="De Beer W."/>
            <person name="Kaster A.-K."/>
            <person name="Vollmers J."/>
            <person name="Poulsen M."/>
            <person name="Beemelmanns C."/>
        </authorList>
    </citation>
    <scope>NUCLEOTIDE SEQUENCE [LARGE SCALE GENOMIC DNA]</scope>
    <source>
        <strain evidence="2 3">RB68</strain>
    </source>
</reference>
<evidence type="ECO:0000313" key="2">
    <source>
        <dbReference type="EMBL" id="MQY07111.1"/>
    </source>
</evidence>
<feature type="transmembrane region" description="Helical" evidence="1">
    <location>
        <begin position="87"/>
        <end position="114"/>
    </location>
</feature>
<feature type="transmembrane region" description="Helical" evidence="1">
    <location>
        <begin position="135"/>
        <end position="165"/>
    </location>
</feature>
<dbReference type="OrthoDB" id="121140at2"/>
<accession>A0A7K0C0X2</accession>
<dbReference type="AlphaFoldDB" id="A0A7K0C0X2"/>
<comment type="caution">
    <text evidence="2">The sequence shown here is derived from an EMBL/GenBank/DDBJ whole genome shotgun (WGS) entry which is preliminary data.</text>
</comment>